<dbReference type="EMBL" id="LR899014">
    <property type="protein sequence ID" value="CAD7092172.1"/>
    <property type="molecule type" value="Genomic_DNA"/>
</dbReference>
<name>A0A7R8V509_HERIL</name>
<sequence length="92" mass="10458">MDVANHNLGSTWTHLKLSRLWKISRLFEGSKEMRTIPPVDSRRDYGSNPVPHKVQKKFVKGSIIFKATKRVPRNPHASAEGSFQTDTSKVNL</sequence>
<reference evidence="2 3" key="1">
    <citation type="submission" date="2020-11" db="EMBL/GenBank/DDBJ databases">
        <authorList>
            <person name="Wallbank WR R."/>
            <person name="Pardo Diaz C."/>
            <person name="Kozak K."/>
            <person name="Martin S."/>
            <person name="Jiggins C."/>
            <person name="Moest M."/>
            <person name="Warren A I."/>
            <person name="Generalovic N T."/>
            <person name="Byers J.R.P. K."/>
            <person name="Montejo-Kovacevich G."/>
            <person name="Yen C E."/>
        </authorList>
    </citation>
    <scope>NUCLEOTIDE SEQUENCE [LARGE SCALE GENOMIC DNA]</scope>
</reference>
<organism evidence="2 3">
    <name type="scientific">Hermetia illucens</name>
    <name type="common">Black soldier fly</name>
    <dbReference type="NCBI Taxonomy" id="343691"/>
    <lineage>
        <taxon>Eukaryota</taxon>
        <taxon>Metazoa</taxon>
        <taxon>Ecdysozoa</taxon>
        <taxon>Arthropoda</taxon>
        <taxon>Hexapoda</taxon>
        <taxon>Insecta</taxon>
        <taxon>Pterygota</taxon>
        <taxon>Neoptera</taxon>
        <taxon>Endopterygota</taxon>
        <taxon>Diptera</taxon>
        <taxon>Brachycera</taxon>
        <taxon>Stratiomyomorpha</taxon>
        <taxon>Stratiomyidae</taxon>
        <taxon>Hermetiinae</taxon>
        <taxon>Hermetia</taxon>
    </lineage>
</organism>
<protein>
    <submittedName>
        <fullName evidence="2">Uncharacterized protein</fullName>
    </submittedName>
</protein>
<feature type="compositionally biased region" description="Polar residues" evidence="1">
    <location>
        <begin position="81"/>
        <end position="92"/>
    </location>
</feature>
<feature type="region of interest" description="Disordered" evidence="1">
    <location>
        <begin position="69"/>
        <end position="92"/>
    </location>
</feature>
<keyword evidence="3" id="KW-1185">Reference proteome</keyword>
<dbReference type="InParanoid" id="A0A7R8V509"/>
<evidence type="ECO:0000256" key="1">
    <source>
        <dbReference type="SAM" id="MobiDB-lite"/>
    </source>
</evidence>
<dbReference type="AlphaFoldDB" id="A0A7R8V509"/>
<gene>
    <name evidence="2" type="ORF">HERILL_LOCUS14552</name>
</gene>
<evidence type="ECO:0000313" key="2">
    <source>
        <dbReference type="EMBL" id="CAD7092172.1"/>
    </source>
</evidence>
<proteinExistence type="predicted"/>
<dbReference type="Proteomes" id="UP000594454">
    <property type="component" value="Chromosome 6"/>
</dbReference>
<evidence type="ECO:0000313" key="3">
    <source>
        <dbReference type="Proteomes" id="UP000594454"/>
    </source>
</evidence>
<accession>A0A7R8V509</accession>